<name>A0A0C1QLM2_9GAMM</name>
<evidence type="ECO:0008006" key="3">
    <source>
        <dbReference type="Google" id="ProtNLM"/>
    </source>
</evidence>
<dbReference type="SUPFAM" id="SSF81301">
    <property type="entry name" value="Nucleotidyltransferase"/>
    <property type="match status" value="1"/>
</dbReference>
<sequence length="163" mass="19306">MKVELVSYDEAWPKEFEREQAYLLSLVRPWLHGTIEHVGSTSVPGMSAKPIIDIMVGVRSLNESIDAIATLRTHGYCYYPYKPEHMHWFCKPSPEFRTHHIHLIPFKSPLWYERVEFRNILRTNDTIAKQYAQLKHSLALENCQDREAYTRKKWPFIQKVLGY</sequence>
<reference evidence="1 2" key="1">
    <citation type="submission" date="2014-12" db="EMBL/GenBank/DDBJ databases">
        <title>Draft Genome Sequence of Pseudoalteromonas luteoviolacea HI1.</title>
        <authorList>
            <person name="Asahina A.Y."/>
            <person name="Hadfield M.G."/>
        </authorList>
    </citation>
    <scope>NUCLEOTIDE SEQUENCE [LARGE SCALE GENOMIC DNA]</scope>
    <source>
        <strain evidence="1 2">HI1</strain>
    </source>
</reference>
<dbReference type="InterPro" id="IPR007344">
    <property type="entry name" value="GrpB/CoaE"/>
</dbReference>
<protein>
    <recommendedName>
        <fullName evidence="3">GrpB family protein</fullName>
    </recommendedName>
</protein>
<dbReference type="PANTHER" id="PTHR34822:SF1">
    <property type="entry name" value="GRPB FAMILY PROTEIN"/>
    <property type="match status" value="1"/>
</dbReference>
<evidence type="ECO:0000313" key="2">
    <source>
        <dbReference type="Proteomes" id="UP000031327"/>
    </source>
</evidence>
<organism evidence="1 2">
    <name type="scientific">Pseudoalteromonas luteoviolacea</name>
    <dbReference type="NCBI Taxonomy" id="43657"/>
    <lineage>
        <taxon>Bacteria</taxon>
        <taxon>Pseudomonadati</taxon>
        <taxon>Pseudomonadota</taxon>
        <taxon>Gammaproteobacteria</taxon>
        <taxon>Alteromonadales</taxon>
        <taxon>Pseudoalteromonadaceae</taxon>
        <taxon>Pseudoalteromonas</taxon>
    </lineage>
</organism>
<dbReference type="InterPro" id="IPR043519">
    <property type="entry name" value="NT_sf"/>
</dbReference>
<dbReference type="Proteomes" id="UP000031327">
    <property type="component" value="Unassembled WGS sequence"/>
</dbReference>
<dbReference type="OrthoDB" id="9799092at2"/>
<dbReference type="EMBL" id="JWIC01000007">
    <property type="protein sequence ID" value="KID55982.1"/>
    <property type="molecule type" value="Genomic_DNA"/>
</dbReference>
<evidence type="ECO:0000313" key="1">
    <source>
        <dbReference type="EMBL" id="KID55982.1"/>
    </source>
</evidence>
<comment type="caution">
    <text evidence="1">The sequence shown here is derived from an EMBL/GenBank/DDBJ whole genome shotgun (WGS) entry which is preliminary data.</text>
</comment>
<gene>
    <name evidence="1" type="ORF">JF50_16800</name>
</gene>
<proteinExistence type="predicted"/>
<dbReference type="PANTHER" id="PTHR34822">
    <property type="entry name" value="GRPB DOMAIN PROTEIN (AFU_ORTHOLOGUE AFUA_1G01530)"/>
    <property type="match status" value="1"/>
</dbReference>
<dbReference type="Gene3D" id="3.30.460.10">
    <property type="entry name" value="Beta Polymerase, domain 2"/>
    <property type="match status" value="1"/>
</dbReference>
<dbReference type="RefSeq" id="WP_039610554.1">
    <property type="nucleotide sequence ID" value="NZ_JWIC01000007.1"/>
</dbReference>
<dbReference type="AlphaFoldDB" id="A0A0C1QLM2"/>
<accession>A0A0C1QLM2</accession>
<dbReference type="Pfam" id="PF04229">
    <property type="entry name" value="GrpB"/>
    <property type="match status" value="1"/>
</dbReference>